<dbReference type="Proteomes" id="UP000487649">
    <property type="component" value="Unassembled WGS sequence"/>
</dbReference>
<dbReference type="FunFam" id="3.90.45.10:FF:000002">
    <property type="entry name" value="Peptide deformylase"/>
    <property type="match status" value="1"/>
</dbReference>
<dbReference type="PIRSF" id="PIRSF004749">
    <property type="entry name" value="Pep_def"/>
    <property type="match status" value="1"/>
</dbReference>
<reference evidence="7 8" key="1">
    <citation type="journal article" date="2019" name="Nat. Med.">
        <title>A library of human gut bacterial isolates paired with longitudinal multiomics data enables mechanistic microbiome research.</title>
        <authorList>
            <person name="Poyet M."/>
            <person name="Groussin M."/>
            <person name="Gibbons S.M."/>
            <person name="Avila-Pacheco J."/>
            <person name="Jiang X."/>
            <person name="Kearney S.M."/>
            <person name="Perrotta A.R."/>
            <person name="Berdy B."/>
            <person name="Zhao S."/>
            <person name="Lieberman T.D."/>
            <person name="Swanson P.K."/>
            <person name="Smith M."/>
            <person name="Roesemann S."/>
            <person name="Alexander J.E."/>
            <person name="Rich S.A."/>
            <person name="Livny J."/>
            <person name="Vlamakis H."/>
            <person name="Clish C."/>
            <person name="Bullock K."/>
            <person name="Deik A."/>
            <person name="Scott J."/>
            <person name="Pierce K.A."/>
            <person name="Xavier R.J."/>
            <person name="Alm E.J."/>
        </authorList>
    </citation>
    <scope>NUCLEOTIDE SEQUENCE [LARGE SCALE GENOMIC DNA]</scope>
    <source>
        <strain evidence="7 8">BIOML-A198</strain>
    </source>
</reference>
<name>A0A173UK03_9FIRM</name>
<dbReference type="PRINTS" id="PR01576">
    <property type="entry name" value="PDEFORMYLASE"/>
</dbReference>
<comment type="caution">
    <text evidence="7">The sequence shown here is derived from an EMBL/GenBank/DDBJ whole genome shotgun (WGS) entry which is preliminary data.</text>
</comment>
<evidence type="ECO:0000256" key="2">
    <source>
        <dbReference type="ARBA" id="ARBA00022723"/>
    </source>
</evidence>
<protein>
    <recommendedName>
        <fullName evidence="6">Peptide deformylase</fullName>
        <shortName evidence="6">PDF</shortName>
        <ecNumber evidence="6">3.5.1.88</ecNumber>
    </recommendedName>
    <alternativeName>
        <fullName evidence="6">Polypeptide deformylase</fullName>
    </alternativeName>
</protein>
<comment type="catalytic activity">
    <reaction evidence="6">
        <text>N-terminal N-formyl-L-methionyl-[peptide] + H2O = N-terminal L-methionyl-[peptide] + formate</text>
        <dbReference type="Rhea" id="RHEA:24420"/>
        <dbReference type="Rhea" id="RHEA-COMP:10639"/>
        <dbReference type="Rhea" id="RHEA-COMP:10640"/>
        <dbReference type="ChEBI" id="CHEBI:15377"/>
        <dbReference type="ChEBI" id="CHEBI:15740"/>
        <dbReference type="ChEBI" id="CHEBI:49298"/>
        <dbReference type="ChEBI" id="CHEBI:64731"/>
        <dbReference type="EC" id="3.5.1.88"/>
    </reaction>
</comment>
<evidence type="ECO:0000256" key="6">
    <source>
        <dbReference type="HAMAP-Rule" id="MF_00163"/>
    </source>
</evidence>
<dbReference type="CDD" id="cd00487">
    <property type="entry name" value="Pep_deformylase"/>
    <property type="match status" value="1"/>
</dbReference>
<evidence type="ECO:0000256" key="5">
    <source>
        <dbReference type="ARBA" id="ARBA00023004"/>
    </source>
</evidence>
<dbReference type="GO" id="GO:0046872">
    <property type="term" value="F:metal ion binding"/>
    <property type="evidence" value="ECO:0007669"/>
    <property type="project" value="UniProtKB-KW"/>
</dbReference>
<feature type="binding site" evidence="6">
    <location>
        <position position="110"/>
    </location>
    <ligand>
        <name>Fe cation</name>
        <dbReference type="ChEBI" id="CHEBI:24875"/>
    </ligand>
</feature>
<dbReference type="InterPro" id="IPR023635">
    <property type="entry name" value="Peptide_deformylase"/>
</dbReference>
<gene>
    <name evidence="6" type="primary">def</name>
    <name evidence="7" type="ORF">GMA92_15100</name>
</gene>
<dbReference type="PANTHER" id="PTHR10458:SF8">
    <property type="entry name" value="PEPTIDE DEFORMYLASE 2"/>
    <property type="match status" value="1"/>
</dbReference>
<proteinExistence type="inferred from homology"/>
<dbReference type="PANTHER" id="PTHR10458">
    <property type="entry name" value="PEPTIDE DEFORMYLASE"/>
    <property type="match status" value="1"/>
</dbReference>
<comment type="similarity">
    <text evidence="1 6">Belongs to the polypeptide deformylase family.</text>
</comment>
<dbReference type="GO" id="GO:0006412">
    <property type="term" value="P:translation"/>
    <property type="evidence" value="ECO:0007669"/>
    <property type="project" value="UniProtKB-UniRule"/>
</dbReference>
<dbReference type="GeneID" id="60059228"/>
<evidence type="ECO:0000313" key="7">
    <source>
        <dbReference type="EMBL" id="MTK22723.1"/>
    </source>
</evidence>
<dbReference type="GO" id="GO:0042586">
    <property type="term" value="F:peptide deformylase activity"/>
    <property type="evidence" value="ECO:0007669"/>
    <property type="project" value="UniProtKB-UniRule"/>
</dbReference>
<comment type="function">
    <text evidence="6">Removes the formyl group from the N-terminal Met of newly synthesized proteins. Requires at least a dipeptide for an efficient rate of reaction. N-terminal L-methionine is a prerequisite for activity but the enzyme has broad specificity at other positions.</text>
</comment>
<keyword evidence="2 6" id="KW-0479">Metal-binding</keyword>
<accession>A0A173UK03</accession>
<dbReference type="Pfam" id="PF01327">
    <property type="entry name" value="Pep_deformylase"/>
    <property type="match status" value="1"/>
</dbReference>
<dbReference type="EMBL" id="WMQE01000053">
    <property type="protein sequence ID" value="MTK22723.1"/>
    <property type="molecule type" value="Genomic_DNA"/>
</dbReference>
<dbReference type="HAMAP" id="MF_00163">
    <property type="entry name" value="Pep_deformylase"/>
    <property type="match status" value="1"/>
</dbReference>
<evidence type="ECO:0000256" key="3">
    <source>
        <dbReference type="ARBA" id="ARBA00022801"/>
    </source>
</evidence>
<feature type="binding site" evidence="6">
    <location>
        <position position="153"/>
    </location>
    <ligand>
        <name>Fe cation</name>
        <dbReference type="ChEBI" id="CHEBI:24875"/>
    </ligand>
</feature>
<sequence>MITMKDIIREGHPTLSKVASEVAIPLSKEDVQLMKDMLQFIINSQTPEVAKKYQLRESVGLAAPQLNLDKRIIAVHTEDEKGKLYSLALANPKIVSYSEEITYLPMGEGCLSVDREVEGFVPRYRRITVEGYNLKGEKIKFRLRDYVSIVFQHEIDHLNGHLFIDHIDPKQPLAPIANAKPLEF</sequence>
<evidence type="ECO:0000256" key="1">
    <source>
        <dbReference type="ARBA" id="ARBA00010759"/>
    </source>
</evidence>
<dbReference type="NCBIfam" id="TIGR00079">
    <property type="entry name" value="pept_deformyl"/>
    <property type="match status" value="1"/>
</dbReference>
<evidence type="ECO:0000313" key="8">
    <source>
        <dbReference type="Proteomes" id="UP000487649"/>
    </source>
</evidence>
<dbReference type="AlphaFoldDB" id="A0A173UK03"/>
<feature type="binding site" evidence="6">
    <location>
        <position position="157"/>
    </location>
    <ligand>
        <name>Fe cation</name>
        <dbReference type="ChEBI" id="CHEBI:24875"/>
    </ligand>
</feature>
<keyword evidence="5 6" id="KW-0408">Iron</keyword>
<feature type="active site" evidence="6">
    <location>
        <position position="154"/>
    </location>
</feature>
<keyword evidence="4 6" id="KW-0648">Protein biosynthesis</keyword>
<dbReference type="RefSeq" id="WP_006785282.1">
    <property type="nucleotide sequence ID" value="NZ_CABJBH010000001.1"/>
</dbReference>
<keyword evidence="3 6" id="KW-0378">Hydrolase</keyword>
<evidence type="ECO:0000256" key="4">
    <source>
        <dbReference type="ARBA" id="ARBA00022917"/>
    </source>
</evidence>
<dbReference type="Gene3D" id="3.90.45.10">
    <property type="entry name" value="Peptide deformylase"/>
    <property type="match status" value="1"/>
</dbReference>
<dbReference type="InterPro" id="IPR036821">
    <property type="entry name" value="Peptide_deformylase_sf"/>
</dbReference>
<dbReference type="SUPFAM" id="SSF56420">
    <property type="entry name" value="Peptide deformylase"/>
    <property type="match status" value="1"/>
</dbReference>
<organism evidence="7 8">
    <name type="scientific">Turicibacter sanguinis</name>
    <dbReference type="NCBI Taxonomy" id="154288"/>
    <lineage>
        <taxon>Bacteria</taxon>
        <taxon>Bacillati</taxon>
        <taxon>Bacillota</taxon>
        <taxon>Erysipelotrichia</taxon>
        <taxon>Erysipelotrichales</taxon>
        <taxon>Turicibacteraceae</taxon>
        <taxon>Turicibacter</taxon>
    </lineage>
</organism>
<comment type="cofactor">
    <cofactor evidence="6">
        <name>Fe(2+)</name>
        <dbReference type="ChEBI" id="CHEBI:29033"/>
    </cofactor>
    <text evidence="6">Binds 1 Fe(2+) ion.</text>
</comment>
<dbReference type="EC" id="3.5.1.88" evidence="6"/>
<dbReference type="OrthoDB" id="9784988at2"/>